<dbReference type="STRING" id="1032488.HMPREF9371_1770"/>
<evidence type="ECO:0000256" key="1">
    <source>
        <dbReference type="SAM" id="Coils"/>
    </source>
</evidence>
<dbReference type="PATRIC" id="fig|1032488.3.peg.1677"/>
<keyword evidence="1" id="KW-0175">Coiled coil</keyword>
<evidence type="ECO:0008006" key="4">
    <source>
        <dbReference type="Google" id="ProtNLM"/>
    </source>
</evidence>
<name>G4CJI0_9NEIS</name>
<proteinExistence type="predicted"/>
<evidence type="ECO:0000313" key="2">
    <source>
        <dbReference type="EMBL" id="EGY52031.1"/>
    </source>
</evidence>
<dbReference type="HOGENOM" id="CLU_070785_0_0_4"/>
<dbReference type="RefSeq" id="WP_009119459.1">
    <property type="nucleotide sequence ID" value="NZ_JH164926.1"/>
</dbReference>
<sequence>MANTNLPISEMQNAAALTAQNLTFEKARILEQVGAIKMAAITRRFVSVTEIEMLADIKQSKQYKDLPMVINGESVFVTTWEQFCNAIGSSVETIDNNIRNYQRMGGEFFEYAQNAGIPQRTLAQIGRLPAADREMVIEMAQKEETTKDAVLQVLEQIMAKHAAEKEQAAAEKAELESRVQDLQETASAKDEVISQKNKKVDELAEKLAKKQGSAEEPKPEDVGSELVFRMESIAVGARSDISRFAELFEQLEAHGQAHGFNFQPTMAGCLNQIMMDVQRLRDRFGLPATVPDGEEPEWLKEE</sequence>
<comment type="caution">
    <text evidence="2">The sequence shown here is derived from an EMBL/GenBank/DDBJ whole genome shotgun (WGS) entry which is preliminary data.</text>
</comment>
<gene>
    <name evidence="2" type="ORF">HMPREF9371_1770</name>
</gene>
<dbReference type="EMBL" id="AGAY01000061">
    <property type="protein sequence ID" value="EGY52031.1"/>
    <property type="molecule type" value="Genomic_DNA"/>
</dbReference>
<dbReference type="AlphaFoldDB" id="G4CJI0"/>
<feature type="coiled-coil region" evidence="1">
    <location>
        <begin position="151"/>
        <end position="213"/>
    </location>
</feature>
<evidence type="ECO:0000313" key="3">
    <source>
        <dbReference type="Proteomes" id="UP000003019"/>
    </source>
</evidence>
<keyword evidence="3" id="KW-1185">Reference proteome</keyword>
<dbReference type="Proteomes" id="UP000003019">
    <property type="component" value="Unassembled WGS sequence"/>
</dbReference>
<dbReference type="OrthoDB" id="8895840at2"/>
<reference evidence="2 3" key="1">
    <citation type="submission" date="2011-05" db="EMBL/GenBank/DDBJ databases">
        <authorList>
            <person name="Muzny D."/>
            <person name="Qin X."/>
            <person name="Deng J."/>
            <person name="Jiang H."/>
            <person name="Liu Y."/>
            <person name="Qu J."/>
            <person name="Song X.-Z."/>
            <person name="Zhang L."/>
            <person name="Thornton R."/>
            <person name="Coyle M."/>
            <person name="Francisco L."/>
            <person name="Jackson L."/>
            <person name="Javaid M."/>
            <person name="Korchina V."/>
            <person name="Kovar C."/>
            <person name="Mata R."/>
            <person name="Mathew T."/>
            <person name="Ngo R."/>
            <person name="Nguyen L."/>
            <person name="Nguyen N."/>
            <person name="Okwuonu G."/>
            <person name="Ongeri F."/>
            <person name="Pham C."/>
            <person name="Simmons D."/>
            <person name="Wilczek-Boney K."/>
            <person name="Hale W."/>
            <person name="Jakkamsetti A."/>
            <person name="Pham P."/>
            <person name="Ruth R."/>
            <person name="San Lucas F."/>
            <person name="Warren J."/>
            <person name="Zhang J."/>
            <person name="Zhao Z."/>
            <person name="Zhou C."/>
            <person name="Zhu D."/>
            <person name="Lee S."/>
            <person name="Bess C."/>
            <person name="Blankenburg K."/>
            <person name="Forbes L."/>
            <person name="Fu Q."/>
            <person name="Gubbala S."/>
            <person name="Hirani K."/>
            <person name="Jayaseelan J.C."/>
            <person name="Lara F."/>
            <person name="Munidasa M."/>
            <person name="Palculict T."/>
            <person name="Patil S."/>
            <person name="Pu L.-L."/>
            <person name="Saada N."/>
            <person name="Tang L."/>
            <person name="Weissenberger G."/>
            <person name="Zhu Y."/>
            <person name="Hemphill L."/>
            <person name="Shang Y."/>
            <person name="Youmans B."/>
            <person name="Ayvaz T."/>
            <person name="Ross M."/>
            <person name="Santibanez J."/>
            <person name="Aqrawi P."/>
            <person name="Gross S."/>
            <person name="Joshi V."/>
            <person name="Fowler G."/>
            <person name="Nazareth L."/>
            <person name="Reid J."/>
            <person name="Worley K."/>
            <person name="Petrosino J."/>
            <person name="Highlander S."/>
            <person name="Gibbs R."/>
        </authorList>
    </citation>
    <scope>NUCLEOTIDE SEQUENCE [LARGE SCALE GENOMIC DNA]</scope>
    <source>
        <strain evidence="2 3">871</strain>
    </source>
</reference>
<protein>
    <recommendedName>
        <fullName evidence="4">Phage protein</fullName>
    </recommendedName>
</protein>
<accession>G4CJI0</accession>
<organism evidence="2 3">
    <name type="scientific">Neisseria shayeganii 871</name>
    <dbReference type="NCBI Taxonomy" id="1032488"/>
    <lineage>
        <taxon>Bacteria</taxon>
        <taxon>Pseudomonadati</taxon>
        <taxon>Pseudomonadota</taxon>
        <taxon>Betaproteobacteria</taxon>
        <taxon>Neisseriales</taxon>
        <taxon>Neisseriaceae</taxon>
        <taxon>Neisseria</taxon>
    </lineage>
</organism>